<evidence type="ECO:0000256" key="1">
    <source>
        <dbReference type="ARBA" id="ARBA00004141"/>
    </source>
</evidence>
<proteinExistence type="predicted"/>
<dbReference type="Pfam" id="PF02674">
    <property type="entry name" value="Colicin_V"/>
    <property type="match status" value="1"/>
</dbReference>
<accession>A0A1E5FYH1</accession>
<feature type="transmembrane region" description="Helical" evidence="5">
    <location>
        <begin position="28"/>
        <end position="48"/>
    </location>
</feature>
<dbReference type="OrthoDB" id="1809613at2"/>
<dbReference type="PANTHER" id="PTHR37306:SF1">
    <property type="entry name" value="COLICIN V PRODUCTION PROTEIN"/>
    <property type="match status" value="1"/>
</dbReference>
<sequence>MHFIDLLIIIFLIVAVNRGYRRGFILQFISLISVIAAVAIAYMFYPIVAKIIRPFFNMQELHEMFSLPIPLGVSVNEMAATAIAFALLFIGSRIGLMVFARTLDVVCRLPVLNTFNRILGLMLSFAEFMIITVIAVNIGAMLPIEAIQNIIEQSIISQYVMAEFGFVREKIISLLQEAII</sequence>
<evidence type="ECO:0000313" key="7">
    <source>
        <dbReference type="Proteomes" id="UP000094296"/>
    </source>
</evidence>
<dbReference type="Proteomes" id="UP000094296">
    <property type="component" value="Unassembled WGS sequence"/>
</dbReference>
<comment type="caution">
    <text evidence="6">The sequence shown here is derived from an EMBL/GenBank/DDBJ whole genome shotgun (WGS) entry which is preliminary data.</text>
</comment>
<comment type="subcellular location">
    <subcellularLocation>
        <location evidence="1">Membrane</location>
        <topology evidence="1">Multi-pass membrane protein</topology>
    </subcellularLocation>
</comment>
<protein>
    <recommendedName>
        <fullName evidence="8">Colicin V production protein</fullName>
    </recommendedName>
</protein>
<evidence type="ECO:0000256" key="5">
    <source>
        <dbReference type="SAM" id="Phobius"/>
    </source>
</evidence>
<dbReference type="InterPro" id="IPR003825">
    <property type="entry name" value="Colicin-V_CvpA"/>
</dbReference>
<feature type="transmembrane region" description="Helical" evidence="5">
    <location>
        <begin position="69"/>
        <end position="90"/>
    </location>
</feature>
<evidence type="ECO:0000256" key="3">
    <source>
        <dbReference type="ARBA" id="ARBA00022989"/>
    </source>
</evidence>
<dbReference type="GO" id="GO:0009403">
    <property type="term" value="P:toxin biosynthetic process"/>
    <property type="evidence" value="ECO:0007669"/>
    <property type="project" value="InterPro"/>
</dbReference>
<dbReference type="PANTHER" id="PTHR37306">
    <property type="entry name" value="COLICIN V PRODUCTION PROTEIN"/>
    <property type="match status" value="1"/>
</dbReference>
<dbReference type="STRING" id="766136.BHF68_12305"/>
<reference evidence="6 7" key="1">
    <citation type="submission" date="2016-09" db="EMBL/GenBank/DDBJ databases">
        <title>Draft genome sequence for the type strain of Desulfuribacillus alkaliarsenatis AHT28, an obligately anaerobic, sulfidogenic bacterium isolated from Russian soda lake sediments.</title>
        <authorList>
            <person name="Abin C.A."/>
            <person name="Hollibaugh J.T."/>
        </authorList>
    </citation>
    <scope>NUCLEOTIDE SEQUENCE [LARGE SCALE GENOMIC DNA]</scope>
    <source>
        <strain evidence="6 7">AHT28</strain>
    </source>
</reference>
<dbReference type="GO" id="GO:0016020">
    <property type="term" value="C:membrane"/>
    <property type="evidence" value="ECO:0007669"/>
    <property type="project" value="UniProtKB-SubCell"/>
</dbReference>
<dbReference type="RefSeq" id="WP_069644432.1">
    <property type="nucleotide sequence ID" value="NZ_MIJE01000036.1"/>
</dbReference>
<gene>
    <name evidence="6" type="ORF">BHF68_12305</name>
</gene>
<keyword evidence="4 5" id="KW-0472">Membrane</keyword>
<feature type="transmembrane region" description="Helical" evidence="5">
    <location>
        <begin position="118"/>
        <end position="140"/>
    </location>
</feature>
<keyword evidence="7" id="KW-1185">Reference proteome</keyword>
<name>A0A1E5FYH1_9FIRM</name>
<evidence type="ECO:0000256" key="4">
    <source>
        <dbReference type="ARBA" id="ARBA00023136"/>
    </source>
</evidence>
<evidence type="ECO:0000256" key="2">
    <source>
        <dbReference type="ARBA" id="ARBA00022692"/>
    </source>
</evidence>
<evidence type="ECO:0008006" key="8">
    <source>
        <dbReference type="Google" id="ProtNLM"/>
    </source>
</evidence>
<evidence type="ECO:0000313" key="6">
    <source>
        <dbReference type="EMBL" id="OEF95619.1"/>
    </source>
</evidence>
<keyword evidence="3 5" id="KW-1133">Transmembrane helix</keyword>
<dbReference type="EMBL" id="MIJE01000036">
    <property type="protein sequence ID" value="OEF95619.1"/>
    <property type="molecule type" value="Genomic_DNA"/>
</dbReference>
<dbReference type="AlphaFoldDB" id="A0A1E5FYH1"/>
<organism evidence="6 7">
    <name type="scientific">Desulfuribacillus alkaliarsenatis</name>
    <dbReference type="NCBI Taxonomy" id="766136"/>
    <lineage>
        <taxon>Bacteria</taxon>
        <taxon>Bacillati</taxon>
        <taxon>Bacillota</taxon>
        <taxon>Desulfuribacillia</taxon>
        <taxon>Desulfuribacillales</taxon>
        <taxon>Desulfuribacillaceae</taxon>
        <taxon>Desulfuribacillus</taxon>
    </lineage>
</organism>
<keyword evidence="2 5" id="KW-0812">Transmembrane</keyword>